<dbReference type="InterPro" id="IPR010909">
    <property type="entry name" value="PLAC"/>
</dbReference>
<organism evidence="7 8">
    <name type="scientific">Balaenoptera physalus</name>
    <name type="common">Fin whale</name>
    <name type="synonym">Balaena physalus</name>
    <dbReference type="NCBI Taxonomy" id="9770"/>
    <lineage>
        <taxon>Eukaryota</taxon>
        <taxon>Metazoa</taxon>
        <taxon>Chordata</taxon>
        <taxon>Craniata</taxon>
        <taxon>Vertebrata</taxon>
        <taxon>Euteleostomi</taxon>
        <taxon>Mammalia</taxon>
        <taxon>Eutheria</taxon>
        <taxon>Laurasiatheria</taxon>
        <taxon>Artiodactyla</taxon>
        <taxon>Whippomorpha</taxon>
        <taxon>Cetacea</taxon>
        <taxon>Mysticeti</taxon>
        <taxon>Balaenopteridae</taxon>
        <taxon>Balaenoptera</taxon>
    </lineage>
</organism>
<dbReference type="OrthoDB" id="10062690at2759"/>
<feature type="region of interest" description="Disordered" evidence="5">
    <location>
        <begin position="246"/>
        <end position="397"/>
    </location>
</feature>
<proteinExistence type="predicted"/>
<dbReference type="InterPro" id="IPR036383">
    <property type="entry name" value="TSP1_rpt_sf"/>
</dbReference>
<dbReference type="PANTHER" id="PTHR13723:SF144">
    <property type="entry name" value="ADAMTS-LIKE PROTEIN 4"/>
    <property type="match status" value="1"/>
</dbReference>
<sequence>VEGECRPPAQLCRGWGRTFPEREPGLALAPRAHATPPLTSPGNCQSQTQLRTGLCVLGRPMEKEVAERSRGREGVERGPGPGSKKPEETLQLRLNHCDPSLNFPSPGVSGRELAHLGISSLDSSPGCLLDPTETFFFFPGKQNSKQHEEWGWEGLIVLSGHSLQTPPEENQGPEGVWGPWDQWASCSQPCGVGVQRRSRTESPGEAGSEVASAVTPRLQHFLRSRVRDPIKPGMFGYGRVPFALPLHRNRRHPRRPPSSELSKTSDLPSLTPRTEPSSANHTPQTELPPTEPSAHTLSPPGEPPSPEAAQTEMPSRTRPALTRPHPRAQASGTEPSLFPPSPGEGSSFHMSPQPRRPSSQGWAGPRLAERHPNPFLSVPRSRGQQSREHWRPGGNLHGSLTESVPHYPDGWWPLLSAGPHPSPLWSLFAPSSPVPRCSGESEQLRACSQAPCPPEQPDPRALQCAAFDSQEFMGQLYQWEPFTEVQGSQRCELNCRPRGFRFYVRHTEKVQDGTLCQPGAPDICVAGHCLSPGCDGILGSGRRPDGCGVCGGDDSTCRLVSGNLTDRGGPLGYQKILLIPAGASRLRIAQLRPSSNYLALRGPGGRSIINGNWAVDPPGSYAAGGTVFRGLRLGWRRRPPRCLSSEGKAVGLKMGRRLMIFQEENPGVFYQYVISSPPPNLENPTPEPRLPQLQPGKTLIPRPKRSWEAGEWTSCSRSCGPGTQHRQLRCRQEFGGGGSSCSVRCGRGQRSRQVRCVGNNASLHTLLPNSAQLSVGRESSDVLLSASGVGRPMGRARRKQGQEPLSRPRRDIICVSKLGTEFNVTSPSNCSHLPRPPALQPCQGQDCQDRWFSTPWSPGGMQTREVQCLTANQTLSIRCPPHLRPSRKRSCNSQPCSQRPGKELPLPNPQQSGEGRVGVGNTPPAGWILVTSCAQRPSLSPDDQCKDSSPHCPLVVQARLCVYPYYTATCCRSCAHVLERSPPEPA</sequence>
<feature type="region of interest" description="Disordered" evidence="5">
    <location>
        <begin position="787"/>
        <end position="806"/>
    </location>
</feature>
<keyword evidence="3" id="KW-0732">Signal</keyword>
<dbReference type="AlphaFoldDB" id="A0A643C5S3"/>
<dbReference type="InterPro" id="IPR000884">
    <property type="entry name" value="TSP1_rpt"/>
</dbReference>
<feature type="compositionally biased region" description="Basic and acidic residues" evidence="5">
    <location>
        <begin position="62"/>
        <end position="76"/>
    </location>
</feature>
<dbReference type="GO" id="GO:0004222">
    <property type="term" value="F:metalloendopeptidase activity"/>
    <property type="evidence" value="ECO:0007669"/>
    <property type="project" value="TreeGrafter"/>
</dbReference>
<dbReference type="SUPFAM" id="SSF82895">
    <property type="entry name" value="TSP-1 type 1 repeat"/>
    <property type="match status" value="2"/>
</dbReference>
<dbReference type="Proteomes" id="UP000437017">
    <property type="component" value="Unassembled WGS sequence"/>
</dbReference>
<feature type="region of interest" description="Disordered" evidence="5">
    <location>
        <begin position="194"/>
        <end position="213"/>
    </location>
</feature>
<dbReference type="Pfam" id="PF05986">
    <property type="entry name" value="ADAMTS_spacer1"/>
    <property type="match status" value="1"/>
</dbReference>
<feature type="domain" description="PLAC" evidence="6">
    <location>
        <begin position="941"/>
        <end position="978"/>
    </location>
</feature>
<dbReference type="Gene3D" id="2.20.100.10">
    <property type="entry name" value="Thrombospondin type-1 (TSP1) repeat"/>
    <property type="match status" value="2"/>
</dbReference>
<evidence type="ECO:0000256" key="2">
    <source>
        <dbReference type="ARBA" id="ARBA00022525"/>
    </source>
</evidence>
<keyword evidence="8" id="KW-1185">Reference proteome</keyword>
<name>A0A643C5S3_BALPH</name>
<dbReference type="GO" id="GO:0031012">
    <property type="term" value="C:extracellular matrix"/>
    <property type="evidence" value="ECO:0007669"/>
    <property type="project" value="TreeGrafter"/>
</dbReference>
<evidence type="ECO:0000256" key="5">
    <source>
        <dbReference type="SAM" id="MobiDB-lite"/>
    </source>
</evidence>
<dbReference type="Pfam" id="PF00090">
    <property type="entry name" value="TSP_1"/>
    <property type="match status" value="2"/>
</dbReference>
<feature type="region of interest" description="Disordered" evidence="5">
    <location>
        <begin position="879"/>
        <end position="918"/>
    </location>
</feature>
<feature type="non-terminal residue" evidence="7">
    <location>
        <position position="1"/>
    </location>
</feature>
<dbReference type="GO" id="GO:0005576">
    <property type="term" value="C:extracellular region"/>
    <property type="evidence" value="ECO:0007669"/>
    <property type="project" value="UniProtKB-SubCell"/>
</dbReference>
<comment type="subcellular location">
    <subcellularLocation>
        <location evidence="1">Secreted</location>
    </subcellularLocation>
</comment>
<gene>
    <name evidence="7" type="ORF">E2I00_010478</name>
</gene>
<evidence type="ECO:0000256" key="1">
    <source>
        <dbReference type="ARBA" id="ARBA00004613"/>
    </source>
</evidence>
<dbReference type="Pfam" id="PF19030">
    <property type="entry name" value="TSP1_ADAMTS"/>
    <property type="match status" value="1"/>
</dbReference>
<accession>A0A643C5S3</accession>
<evidence type="ECO:0000259" key="6">
    <source>
        <dbReference type="PROSITE" id="PS50900"/>
    </source>
</evidence>
<protein>
    <recommendedName>
        <fullName evidence="6">PLAC domain-containing protein</fullName>
    </recommendedName>
</protein>
<dbReference type="SMART" id="SM00209">
    <property type="entry name" value="TSP1"/>
    <property type="match status" value="3"/>
</dbReference>
<dbReference type="InterPro" id="IPR045371">
    <property type="entry name" value="ADAMTS_CR_3"/>
</dbReference>
<dbReference type="Pfam" id="PF08686">
    <property type="entry name" value="PLAC"/>
    <property type="match status" value="1"/>
</dbReference>
<dbReference type="EMBL" id="SGJD01002502">
    <property type="protein sequence ID" value="KAB0395392.1"/>
    <property type="molecule type" value="Genomic_DNA"/>
</dbReference>
<evidence type="ECO:0000313" key="7">
    <source>
        <dbReference type="EMBL" id="KAB0395392.1"/>
    </source>
</evidence>
<dbReference type="PANTHER" id="PTHR13723">
    <property type="entry name" value="ADAMTS A DISINTEGRIN AND METALLOPROTEASE WITH THROMBOSPONDIN MOTIFS PROTEASE"/>
    <property type="match status" value="1"/>
</dbReference>
<dbReference type="PROSITE" id="PS50092">
    <property type="entry name" value="TSP1"/>
    <property type="match status" value="2"/>
</dbReference>
<dbReference type="InterPro" id="IPR050439">
    <property type="entry name" value="ADAMTS_ADAMTS-like"/>
</dbReference>
<dbReference type="PROSITE" id="PS50900">
    <property type="entry name" value="PLAC"/>
    <property type="match status" value="1"/>
</dbReference>
<dbReference type="Pfam" id="PF19236">
    <property type="entry name" value="ADAMTS_CR_3"/>
    <property type="match status" value="1"/>
</dbReference>
<evidence type="ECO:0000313" key="8">
    <source>
        <dbReference type="Proteomes" id="UP000437017"/>
    </source>
</evidence>
<feature type="compositionally biased region" description="Polar residues" evidence="5">
    <location>
        <begin position="259"/>
        <end position="287"/>
    </location>
</feature>
<dbReference type="Gene3D" id="2.60.120.830">
    <property type="match status" value="1"/>
</dbReference>
<comment type="caution">
    <text evidence="7">The sequence shown here is derived from an EMBL/GenBank/DDBJ whole genome shotgun (WGS) entry which is preliminary data.</text>
</comment>
<evidence type="ECO:0000256" key="4">
    <source>
        <dbReference type="ARBA" id="ARBA00022737"/>
    </source>
</evidence>
<dbReference type="GO" id="GO:0006508">
    <property type="term" value="P:proteolysis"/>
    <property type="evidence" value="ECO:0007669"/>
    <property type="project" value="TreeGrafter"/>
</dbReference>
<keyword evidence="4" id="KW-0677">Repeat</keyword>
<evidence type="ECO:0000256" key="3">
    <source>
        <dbReference type="ARBA" id="ARBA00022729"/>
    </source>
</evidence>
<keyword evidence="2" id="KW-0964">Secreted</keyword>
<dbReference type="GO" id="GO:0030198">
    <property type="term" value="P:extracellular matrix organization"/>
    <property type="evidence" value="ECO:0007669"/>
    <property type="project" value="TreeGrafter"/>
</dbReference>
<dbReference type="InterPro" id="IPR010294">
    <property type="entry name" value="ADAMTS_spacer1"/>
</dbReference>
<feature type="region of interest" description="Disordered" evidence="5">
    <location>
        <begin position="681"/>
        <end position="702"/>
    </location>
</feature>
<feature type="region of interest" description="Disordered" evidence="5">
    <location>
        <begin position="23"/>
        <end position="45"/>
    </location>
</feature>
<feature type="region of interest" description="Disordered" evidence="5">
    <location>
        <begin position="62"/>
        <end position="87"/>
    </location>
</feature>
<reference evidence="7 8" key="1">
    <citation type="journal article" date="2019" name="PLoS ONE">
        <title>Genomic analyses reveal an absence of contemporary introgressive admixture between fin whales and blue whales, despite known hybrids.</title>
        <authorList>
            <person name="Westbury M.V."/>
            <person name="Petersen B."/>
            <person name="Lorenzen E.D."/>
        </authorList>
    </citation>
    <scope>NUCLEOTIDE SEQUENCE [LARGE SCALE GENOMIC DNA]</scope>
    <source>
        <strain evidence="7">FinWhale-01</strain>
    </source>
</reference>